<dbReference type="GO" id="GO:1990281">
    <property type="term" value="C:efflux pump complex"/>
    <property type="evidence" value="ECO:0007669"/>
    <property type="project" value="TreeGrafter"/>
</dbReference>
<dbReference type="InterPro" id="IPR051906">
    <property type="entry name" value="TolC-like"/>
</dbReference>
<reference evidence="8" key="1">
    <citation type="submission" date="2019-10" db="EMBL/GenBank/DDBJ databases">
        <title>Metagenomic sequencing of thiosulfate-disproportionating enrichment culture.</title>
        <authorList>
            <person name="Umezawa K."/>
            <person name="Kojima H."/>
            <person name="Fukui M."/>
        </authorList>
    </citation>
    <scope>NUCLEOTIDE SEQUENCE</scope>
    <source>
        <strain evidence="8">45J</strain>
    </source>
</reference>
<feature type="coiled-coil region" evidence="7">
    <location>
        <begin position="358"/>
        <end position="392"/>
    </location>
</feature>
<accession>A0A5J4L7K7</accession>
<name>A0A5J4L7K7_9ZZZZ</name>
<comment type="subcellular location">
    <subcellularLocation>
        <location evidence="1">Cell outer membrane</location>
    </subcellularLocation>
</comment>
<dbReference type="PANTHER" id="PTHR30026">
    <property type="entry name" value="OUTER MEMBRANE PROTEIN TOLC"/>
    <property type="match status" value="1"/>
</dbReference>
<gene>
    <name evidence="8" type="ORF">A45J_1908</name>
</gene>
<dbReference type="EMBL" id="BLAB01000001">
    <property type="protein sequence ID" value="GER94149.1"/>
    <property type="molecule type" value="Genomic_DNA"/>
</dbReference>
<evidence type="ECO:0000256" key="1">
    <source>
        <dbReference type="ARBA" id="ARBA00004442"/>
    </source>
</evidence>
<dbReference type="PANTHER" id="PTHR30026:SF20">
    <property type="entry name" value="OUTER MEMBRANE PROTEIN TOLC"/>
    <property type="match status" value="1"/>
</dbReference>
<evidence type="ECO:0000256" key="5">
    <source>
        <dbReference type="ARBA" id="ARBA00023136"/>
    </source>
</evidence>
<dbReference type="GO" id="GO:0015288">
    <property type="term" value="F:porin activity"/>
    <property type="evidence" value="ECO:0007669"/>
    <property type="project" value="TreeGrafter"/>
</dbReference>
<evidence type="ECO:0000256" key="4">
    <source>
        <dbReference type="ARBA" id="ARBA00022692"/>
    </source>
</evidence>
<dbReference type="GO" id="GO:0015562">
    <property type="term" value="F:efflux transmembrane transporter activity"/>
    <property type="evidence" value="ECO:0007669"/>
    <property type="project" value="InterPro"/>
</dbReference>
<keyword evidence="3" id="KW-1134">Transmembrane beta strand</keyword>
<comment type="caution">
    <text evidence="8">The sequence shown here is derived from an EMBL/GenBank/DDBJ whole genome shotgun (WGS) entry which is preliminary data.</text>
</comment>
<keyword evidence="6" id="KW-0998">Cell outer membrane</keyword>
<keyword evidence="7" id="KW-0175">Coiled coil</keyword>
<sequence length="455" mass="52206">MKRIFIMLFAFTMVFTHFEKSFANSAIEEGSQKGHETFGRINRITISEGLKIAIENNRLIKIASHERDIFLEDTVVARSKLLPSINANISQTFLSRQPGAHMGAQQIYTSQRDYLSYGINAYQSIFAFGENTSRYEASKSFLEAKKLNINLVKNIVALDFINAYLDTLESEKLIAVAQKEVERLESHLNVARNMFSEGVITKNDLLQAQVRLSDARQHLLTLKNMRAVNASRINNILSRPLNSEIILEDVQIKSDSEAMSIEKAWTIAEKQRIEISIIEQELRAVDLEESVKKSDYFPKFFVQGGYNYTENRYQLHEDNWSLILGANLNIFNGGNTKAEVSKVRFKRQKVLEQKNKLIDDIKLEVEKNYRDMKNADEKIRITKDAVEQAEENLRINKVRYEEGVGTATDVLDAITLLTTAETNYYRALYEFKKAEAGFMYAIGQDLASVYTERQR</sequence>
<dbReference type="GO" id="GO:0009279">
    <property type="term" value="C:cell outer membrane"/>
    <property type="evidence" value="ECO:0007669"/>
    <property type="project" value="UniProtKB-SubCell"/>
</dbReference>
<evidence type="ECO:0000256" key="2">
    <source>
        <dbReference type="ARBA" id="ARBA00022448"/>
    </source>
</evidence>
<evidence type="ECO:0000313" key="8">
    <source>
        <dbReference type="EMBL" id="GER94149.1"/>
    </source>
</evidence>
<keyword evidence="4" id="KW-0812">Transmembrane</keyword>
<evidence type="ECO:0000256" key="7">
    <source>
        <dbReference type="SAM" id="Coils"/>
    </source>
</evidence>
<organism evidence="8">
    <name type="scientific">hot springs metagenome</name>
    <dbReference type="NCBI Taxonomy" id="433727"/>
    <lineage>
        <taxon>unclassified sequences</taxon>
        <taxon>metagenomes</taxon>
        <taxon>ecological metagenomes</taxon>
    </lineage>
</organism>
<keyword evidence="2" id="KW-0813">Transport</keyword>
<dbReference type="SUPFAM" id="SSF56954">
    <property type="entry name" value="Outer membrane efflux proteins (OEP)"/>
    <property type="match status" value="1"/>
</dbReference>
<dbReference type="AlphaFoldDB" id="A0A5J4L7K7"/>
<protein>
    <submittedName>
        <fullName evidence="8">TolC family protein</fullName>
    </submittedName>
</protein>
<proteinExistence type="predicted"/>
<keyword evidence="5" id="KW-0472">Membrane</keyword>
<dbReference type="InterPro" id="IPR003423">
    <property type="entry name" value="OMP_efflux"/>
</dbReference>
<evidence type="ECO:0000256" key="6">
    <source>
        <dbReference type="ARBA" id="ARBA00023237"/>
    </source>
</evidence>
<evidence type="ECO:0000256" key="3">
    <source>
        <dbReference type="ARBA" id="ARBA00022452"/>
    </source>
</evidence>
<dbReference type="Gene3D" id="1.20.1600.10">
    <property type="entry name" value="Outer membrane efflux proteins (OEP)"/>
    <property type="match status" value="1"/>
</dbReference>
<dbReference type="Pfam" id="PF02321">
    <property type="entry name" value="OEP"/>
    <property type="match status" value="2"/>
</dbReference>